<dbReference type="EMBL" id="QLYX01000005">
    <property type="protein sequence ID" value="RAY14820.1"/>
    <property type="molecule type" value="Genomic_DNA"/>
</dbReference>
<feature type="domain" description="N-acetyltransferase" evidence="1">
    <location>
        <begin position="4"/>
        <end position="166"/>
    </location>
</feature>
<dbReference type="SUPFAM" id="SSF55729">
    <property type="entry name" value="Acyl-CoA N-acyltransferases (Nat)"/>
    <property type="match status" value="1"/>
</dbReference>
<evidence type="ECO:0000313" key="2">
    <source>
        <dbReference type="EMBL" id="RAY14820.1"/>
    </source>
</evidence>
<dbReference type="Gene3D" id="3.40.630.30">
    <property type="match status" value="1"/>
</dbReference>
<evidence type="ECO:0000259" key="1">
    <source>
        <dbReference type="PROSITE" id="PS51186"/>
    </source>
</evidence>
<reference evidence="2 3" key="1">
    <citation type="submission" date="2018-06" db="EMBL/GenBank/DDBJ databases">
        <title>Actinomadura craniellae sp. nov. isolated from marine sponge Craniella sp.</title>
        <authorList>
            <person name="Li L."/>
            <person name="Xu Q.H."/>
            <person name="Lin H.W."/>
            <person name="Lu Y.H."/>
        </authorList>
    </citation>
    <scope>NUCLEOTIDE SEQUENCE [LARGE SCALE GENOMIC DNA]</scope>
    <source>
        <strain evidence="2 3">LHW63021</strain>
    </source>
</reference>
<dbReference type="InterPro" id="IPR016181">
    <property type="entry name" value="Acyl_CoA_acyltransferase"/>
</dbReference>
<comment type="caution">
    <text evidence="2">The sequence shown here is derived from an EMBL/GenBank/DDBJ whole genome shotgun (WGS) entry which is preliminary data.</text>
</comment>
<proteinExistence type="predicted"/>
<dbReference type="OrthoDB" id="3778501at2"/>
<accession>A0A365H6S3</accession>
<sequence>MRLLQFCELSPQGITGLREIYEEAFPTSERLSFDSLVGGTKDASRSLTALLQGDEVSAFASTLRLHGYPAVLLEYLAVHRRRRGTSLGGTLWSHVRRTAESTPTVRGVVLEVEDPDEPGIAVDTVALRRRRLVFYRRRGARVLPVLDYLIPDQQCAGELPMVLMWAPTGSGGSPDRTELRLLLRALHQEGYGLPEDNPLTCIARIPGETLE</sequence>
<dbReference type="GO" id="GO:0016747">
    <property type="term" value="F:acyltransferase activity, transferring groups other than amino-acyl groups"/>
    <property type="evidence" value="ECO:0007669"/>
    <property type="project" value="InterPro"/>
</dbReference>
<keyword evidence="2" id="KW-0808">Transferase</keyword>
<protein>
    <submittedName>
        <fullName evidence="2">GNAT family N-acetyltransferase</fullName>
    </submittedName>
</protein>
<dbReference type="Pfam" id="PF00583">
    <property type="entry name" value="Acetyltransf_1"/>
    <property type="match status" value="1"/>
</dbReference>
<dbReference type="InterPro" id="IPR000182">
    <property type="entry name" value="GNAT_dom"/>
</dbReference>
<name>A0A365H6S3_9ACTN</name>
<dbReference type="Proteomes" id="UP000251891">
    <property type="component" value="Unassembled WGS sequence"/>
</dbReference>
<dbReference type="AlphaFoldDB" id="A0A365H6S3"/>
<organism evidence="2 3">
    <name type="scientific">Actinomadura craniellae</name>
    <dbReference type="NCBI Taxonomy" id="2231787"/>
    <lineage>
        <taxon>Bacteria</taxon>
        <taxon>Bacillati</taxon>
        <taxon>Actinomycetota</taxon>
        <taxon>Actinomycetes</taxon>
        <taxon>Streptosporangiales</taxon>
        <taxon>Thermomonosporaceae</taxon>
        <taxon>Actinomadura</taxon>
    </lineage>
</organism>
<keyword evidence="3" id="KW-1185">Reference proteome</keyword>
<dbReference type="PROSITE" id="PS51186">
    <property type="entry name" value="GNAT"/>
    <property type="match status" value="1"/>
</dbReference>
<evidence type="ECO:0000313" key="3">
    <source>
        <dbReference type="Proteomes" id="UP000251891"/>
    </source>
</evidence>
<gene>
    <name evidence="2" type="ORF">DPM19_13925</name>
</gene>
<dbReference type="RefSeq" id="WP_111867191.1">
    <property type="nucleotide sequence ID" value="NZ_QLYX01000005.1"/>
</dbReference>